<dbReference type="NCBIfam" id="TIGR00231">
    <property type="entry name" value="small_GTP"/>
    <property type="match status" value="1"/>
</dbReference>
<dbReference type="EMBL" id="CATOUU010000171">
    <property type="protein sequence ID" value="CAI9919052.1"/>
    <property type="molecule type" value="Genomic_DNA"/>
</dbReference>
<evidence type="ECO:0000313" key="8">
    <source>
        <dbReference type="EMBL" id="CAL6099232.1"/>
    </source>
</evidence>
<proteinExistence type="predicted"/>
<dbReference type="PROSITE" id="PS51420">
    <property type="entry name" value="RHO"/>
    <property type="match status" value="1"/>
</dbReference>
<evidence type="ECO:0000313" key="5">
    <source>
        <dbReference type="EMBL" id="CAI9973994.1"/>
    </source>
</evidence>
<name>A0AA86NG81_9EUKA</name>
<dbReference type="PRINTS" id="PR00449">
    <property type="entry name" value="RASTRNSFRMNG"/>
</dbReference>
<dbReference type="FunFam" id="3.40.50.300:FF:000823">
    <property type="entry name" value="Small GTPase RAB, putative"/>
    <property type="match status" value="1"/>
</dbReference>
<dbReference type="EMBL" id="CAXDID020000518">
    <property type="protein sequence ID" value="CAL6099232.1"/>
    <property type="molecule type" value="Genomic_DNA"/>
</dbReference>
<dbReference type="PROSITE" id="PS51419">
    <property type="entry name" value="RAB"/>
    <property type="match status" value="1"/>
</dbReference>
<dbReference type="SUPFAM" id="SSF52540">
    <property type="entry name" value="P-loop containing nucleoside triphosphate hydrolases"/>
    <property type="match status" value="1"/>
</dbReference>
<dbReference type="InterPro" id="IPR001806">
    <property type="entry name" value="Small_GTPase"/>
</dbReference>
<dbReference type="EMBL" id="CAXDID020000008">
    <property type="protein sequence ID" value="CAL5977360.1"/>
    <property type="molecule type" value="Genomic_DNA"/>
</dbReference>
<protein>
    <submittedName>
        <fullName evidence="2">Rab2a</fullName>
    </submittedName>
</protein>
<dbReference type="EMBL" id="CAXDID020000308">
    <property type="protein sequence ID" value="CAL6074492.1"/>
    <property type="molecule type" value="Genomic_DNA"/>
</dbReference>
<evidence type="ECO:0000313" key="4">
    <source>
        <dbReference type="EMBL" id="CAI9971614.1"/>
    </source>
</evidence>
<keyword evidence="1" id="KW-0547">Nucleotide-binding</keyword>
<dbReference type="SMART" id="SM00175">
    <property type="entry name" value="RAB"/>
    <property type="match status" value="1"/>
</dbReference>
<keyword evidence="10" id="KW-1185">Reference proteome</keyword>
<dbReference type="EMBL" id="CATOUU010001129">
    <property type="protein sequence ID" value="CAI9973994.1"/>
    <property type="molecule type" value="Genomic_DNA"/>
</dbReference>
<accession>A0AA86NG81</accession>
<dbReference type="CDD" id="cd01860">
    <property type="entry name" value="Rab5_related"/>
    <property type="match status" value="1"/>
</dbReference>
<dbReference type="Gene3D" id="3.40.50.300">
    <property type="entry name" value="P-loop containing nucleotide triphosphate hydrolases"/>
    <property type="match status" value="1"/>
</dbReference>
<dbReference type="InterPro" id="IPR027417">
    <property type="entry name" value="P-loop_NTPase"/>
</dbReference>
<dbReference type="SMART" id="SM00174">
    <property type="entry name" value="RHO"/>
    <property type="match status" value="1"/>
</dbReference>
<evidence type="ECO:0000313" key="3">
    <source>
        <dbReference type="EMBL" id="CAI9967594.1"/>
    </source>
</evidence>
<organism evidence="2">
    <name type="scientific">Hexamita inflata</name>
    <dbReference type="NCBI Taxonomy" id="28002"/>
    <lineage>
        <taxon>Eukaryota</taxon>
        <taxon>Metamonada</taxon>
        <taxon>Diplomonadida</taxon>
        <taxon>Hexamitidae</taxon>
        <taxon>Hexamitinae</taxon>
        <taxon>Hexamita</taxon>
    </lineage>
</organism>
<evidence type="ECO:0000313" key="2">
    <source>
        <dbReference type="EMBL" id="CAI9919052.1"/>
    </source>
</evidence>
<dbReference type="Pfam" id="PF00071">
    <property type="entry name" value="Ras"/>
    <property type="match status" value="1"/>
</dbReference>
<evidence type="ECO:0000313" key="9">
    <source>
        <dbReference type="EMBL" id="CAL6101738.1"/>
    </source>
</evidence>
<dbReference type="Proteomes" id="UP001642409">
    <property type="component" value="Unassembled WGS sequence"/>
</dbReference>
<evidence type="ECO:0000313" key="6">
    <source>
        <dbReference type="EMBL" id="CAL5977360.1"/>
    </source>
</evidence>
<reference evidence="6 10" key="2">
    <citation type="submission" date="2024-07" db="EMBL/GenBank/DDBJ databases">
        <authorList>
            <person name="Akdeniz Z."/>
        </authorList>
    </citation>
    <scope>NUCLEOTIDE SEQUENCE [LARGE SCALE GENOMIC DNA]</scope>
</reference>
<evidence type="ECO:0000256" key="1">
    <source>
        <dbReference type="ARBA" id="ARBA00022741"/>
    </source>
</evidence>
<dbReference type="GO" id="GO:0005525">
    <property type="term" value="F:GTP binding"/>
    <property type="evidence" value="ECO:0007669"/>
    <property type="project" value="InterPro"/>
</dbReference>
<dbReference type="EMBL" id="CATOUU010001094">
    <property type="protein sequence ID" value="CAI9971614.1"/>
    <property type="molecule type" value="Genomic_DNA"/>
</dbReference>
<evidence type="ECO:0000313" key="10">
    <source>
        <dbReference type="Proteomes" id="UP001642409"/>
    </source>
</evidence>
<evidence type="ECO:0000313" key="7">
    <source>
        <dbReference type="EMBL" id="CAL6074492.1"/>
    </source>
</evidence>
<dbReference type="SMART" id="SM00173">
    <property type="entry name" value="RAS"/>
    <property type="match status" value="1"/>
</dbReference>
<dbReference type="GO" id="GO:0003924">
    <property type="term" value="F:GTPase activity"/>
    <property type="evidence" value="ECO:0007669"/>
    <property type="project" value="InterPro"/>
</dbReference>
<reference evidence="2" key="1">
    <citation type="submission" date="2023-06" db="EMBL/GenBank/DDBJ databases">
        <authorList>
            <person name="Kurt Z."/>
        </authorList>
    </citation>
    <scope>NUCLEOTIDE SEQUENCE</scope>
</reference>
<dbReference type="PANTHER" id="PTHR47978">
    <property type="match status" value="1"/>
</dbReference>
<dbReference type="SMART" id="SM00176">
    <property type="entry name" value="RAN"/>
    <property type="match status" value="1"/>
</dbReference>
<dbReference type="AlphaFoldDB" id="A0AA86NG81"/>
<dbReference type="EMBL" id="CAXDID020000547">
    <property type="protein sequence ID" value="CAL6101738.1"/>
    <property type="molecule type" value="Genomic_DNA"/>
</dbReference>
<gene>
    <name evidence="6" type="ORF">HINF_LOCUS4260</name>
    <name evidence="3" type="ORF">HINF_LOCUS55239</name>
    <name evidence="7" type="ORF">HINF_LOCUS56750</name>
    <name evidence="4" type="ORF">HINF_LOCUS59259</name>
    <name evidence="5" type="ORF">HINF_LOCUS61639</name>
    <name evidence="2" type="ORF">HINF_LOCUS6697</name>
    <name evidence="8" type="ORF">HINF_LOCUS69981</name>
    <name evidence="9" type="ORF">HINF_LOCUS71334</name>
</gene>
<dbReference type="PROSITE" id="PS51421">
    <property type="entry name" value="RAS"/>
    <property type="match status" value="1"/>
</dbReference>
<sequence length="195" mass="21630">MNQPSGKLVLLGASEVGKSCIALRFVRNTFTEGQPATLGAAFLTQVVNVGATQFKFEIWDTAGQERFASIAPMYYRGTQFAIIAYDVSDANSFERAKNWVQEVKQKSMANTIIALCGNKCDLPKETWQVDTDSAQKYASMNQLVFYETSAKDNKNITEVFTSLAEAYIKQNQVHKEEPVKIKVDDAKVNSKSGCC</sequence>
<comment type="caution">
    <text evidence="2">The sequence shown here is derived from an EMBL/GenBank/DDBJ whole genome shotgun (WGS) entry which is preliminary data.</text>
</comment>
<dbReference type="EMBL" id="CATOUU010001027">
    <property type="protein sequence ID" value="CAI9967594.1"/>
    <property type="molecule type" value="Genomic_DNA"/>
</dbReference>
<dbReference type="InterPro" id="IPR005225">
    <property type="entry name" value="Small_GTP-bd"/>
</dbReference>